<organism evidence="1 2">
    <name type="scientific">Nocardiopsis flavescens</name>
    <dbReference type="NCBI Taxonomy" id="758803"/>
    <lineage>
        <taxon>Bacteria</taxon>
        <taxon>Bacillati</taxon>
        <taxon>Actinomycetota</taxon>
        <taxon>Actinomycetes</taxon>
        <taxon>Streptosporangiales</taxon>
        <taxon>Nocardiopsidaceae</taxon>
        <taxon>Nocardiopsis</taxon>
    </lineage>
</organism>
<name>A0A1M6VIM2_9ACTN</name>
<dbReference type="Proteomes" id="UP000184452">
    <property type="component" value="Unassembled WGS sequence"/>
</dbReference>
<dbReference type="STRING" id="758803.SAMN05421803_1353"/>
<evidence type="ECO:0000313" key="2">
    <source>
        <dbReference type="Proteomes" id="UP000184452"/>
    </source>
</evidence>
<dbReference type="EMBL" id="FQZK01000035">
    <property type="protein sequence ID" value="SHK81363.1"/>
    <property type="molecule type" value="Genomic_DNA"/>
</dbReference>
<dbReference type="OrthoDB" id="275217at2"/>
<evidence type="ECO:0000313" key="1">
    <source>
        <dbReference type="EMBL" id="SHK81363.1"/>
    </source>
</evidence>
<sequence length="150" mass="16738">MALFVHLTPAANTVRLRRAGVRAAGRGRGGERGVYCFPVLPCYTTTHQWLRELARDDDHRRFVAVHIRLDDAQPVTVGHHADLPLRVTAREAVRIVRSLDDPRGWEVFVPRTVTVREIHRVRGVAPDAGRHPRGAFDCSCAVRAGEPALL</sequence>
<gene>
    <name evidence="1" type="ORF">SAMN05421803_1353</name>
</gene>
<dbReference type="AlphaFoldDB" id="A0A1M6VIM2"/>
<accession>A0A1M6VIM2</accession>
<keyword evidence="2" id="KW-1185">Reference proteome</keyword>
<reference evidence="1 2" key="1">
    <citation type="submission" date="2016-11" db="EMBL/GenBank/DDBJ databases">
        <authorList>
            <person name="Jaros S."/>
            <person name="Januszkiewicz K."/>
            <person name="Wedrychowicz H."/>
        </authorList>
    </citation>
    <scope>NUCLEOTIDE SEQUENCE [LARGE SCALE GENOMIC DNA]</scope>
    <source>
        <strain evidence="1 2">CGMCC 4.5723</strain>
    </source>
</reference>
<proteinExistence type="predicted"/>
<protein>
    <submittedName>
        <fullName evidence="1">Uncharacterized protein</fullName>
    </submittedName>
</protein>
<dbReference type="RefSeq" id="WP_073384107.1">
    <property type="nucleotide sequence ID" value="NZ_FQZK01000035.1"/>
</dbReference>